<evidence type="ECO:0008006" key="3">
    <source>
        <dbReference type="Google" id="ProtNLM"/>
    </source>
</evidence>
<organism evidence="1 2">
    <name type="scientific">Aquaticitalea lipolytica</name>
    <dbReference type="NCBI Taxonomy" id="1247562"/>
    <lineage>
        <taxon>Bacteria</taxon>
        <taxon>Pseudomonadati</taxon>
        <taxon>Bacteroidota</taxon>
        <taxon>Flavobacteriia</taxon>
        <taxon>Flavobacteriales</taxon>
        <taxon>Flavobacteriaceae</taxon>
        <taxon>Aquaticitalea</taxon>
    </lineage>
</organism>
<gene>
    <name evidence="1" type="ORF">GCM10011531_20020</name>
</gene>
<dbReference type="Proteomes" id="UP000598120">
    <property type="component" value="Unassembled WGS sequence"/>
</dbReference>
<evidence type="ECO:0000313" key="2">
    <source>
        <dbReference type="Proteomes" id="UP000598120"/>
    </source>
</evidence>
<name>A0A8J2TT62_9FLAO</name>
<dbReference type="CDD" id="cd07812">
    <property type="entry name" value="SRPBCC"/>
    <property type="match status" value="1"/>
</dbReference>
<dbReference type="RefSeq" id="WP_188606231.1">
    <property type="nucleotide sequence ID" value="NZ_BMIC01000003.1"/>
</dbReference>
<proteinExistence type="predicted"/>
<sequence>MKYTTEIIVEVPIETFIKKFDSAENMKHWQRGLVSVEHVSGDPGQLGAKMKLNYKLDKREFTLLETITHRNLPHEFHGTYTMKGIHNTQENYFKSTDEGYTKWTSVSDFMPLNFTMRIMTYLMPKAFKKQSLKYMKDFKNFVEKGISVSNA</sequence>
<dbReference type="Gene3D" id="3.30.530.20">
    <property type="match status" value="1"/>
</dbReference>
<dbReference type="SUPFAM" id="SSF55961">
    <property type="entry name" value="Bet v1-like"/>
    <property type="match status" value="1"/>
</dbReference>
<evidence type="ECO:0000313" key="1">
    <source>
        <dbReference type="EMBL" id="GFZ88446.1"/>
    </source>
</evidence>
<accession>A0A8J2TT62</accession>
<keyword evidence="2" id="KW-1185">Reference proteome</keyword>
<comment type="caution">
    <text evidence="1">The sequence shown here is derived from an EMBL/GenBank/DDBJ whole genome shotgun (WGS) entry which is preliminary data.</text>
</comment>
<reference evidence="1 2" key="1">
    <citation type="journal article" date="2014" name="Int. J. Syst. Evol. Microbiol.">
        <title>Complete genome sequence of Corynebacterium casei LMG S-19264T (=DSM 44701T), isolated from a smear-ripened cheese.</title>
        <authorList>
            <consortium name="US DOE Joint Genome Institute (JGI-PGF)"/>
            <person name="Walter F."/>
            <person name="Albersmeier A."/>
            <person name="Kalinowski J."/>
            <person name="Ruckert C."/>
        </authorList>
    </citation>
    <scope>NUCLEOTIDE SEQUENCE [LARGE SCALE GENOMIC DNA]</scope>
    <source>
        <strain evidence="1 2">CGMCC 1.15295</strain>
    </source>
</reference>
<dbReference type="AlphaFoldDB" id="A0A8J2TT62"/>
<protein>
    <recommendedName>
        <fullName evidence="3">SRPBCC family protein</fullName>
    </recommendedName>
</protein>
<dbReference type="InterPro" id="IPR023393">
    <property type="entry name" value="START-like_dom_sf"/>
</dbReference>
<dbReference type="EMBL" id="BMIC01000003">
    <property type="protein sequence ID" value="GFZ88446.1"/>
    <property type="molecule type" value="Genomic_DNA"/>
</dbReference>